<keyword evidence="4 6" id="KW-1133">Transmembrane helix</keyword>
<dbReference type="PROSITE" id="PS50850">
    <property type="entry name" value="MFS"/>
    <property type="match status" value="1"/>
</dbReference>
<organism evidence="8 9">
    <name type="scientific">Roseomonas elaeocarpi</name>
    <dbReference type="NCBI Taxonomy" id="907779"/>
    <lineage>
        <taxon>Bacteria</taxon>
        <taxon>Pseudomonadati</taxon>
        <taxon>Pseudomonadota</taxon>
        <taxon>Alphaproteobacteria</taxon>
        <taxon>Acetobacterales</taxon>
        <taxon>Roseomonadaceae</taxon>
        <taxon>Roseomonas</taxon>
    </lineage>
</organism>
<accession>A0ABV6JNW3</accession>
<sequence>MRGPLRRAELGCPEEGLQLRQRHPHLQGFQYSEFGTSHLIGGVNAWINRPSERGEAREQGEQLLNNRPDIIAKAARRILPILMICYFAAFLDRVNIGFAALTMNQDLGFSASVFGFGAGIFFLGYILCELPSNLLLLRFGARIWIARILITWGILSAATAFVWNPASFYIVRVLLGAAEAGFFPGMIFYITLWFPQEYRARMFATFNIAVPLSSMIGAPVSGLVIEYMNGLQGLAGWQWMFVIEAVPAVIMGVVVLLGLPESPLTATFLREDERHWLSGRLEAERATQEKQERFTIGRALTDPRVLLMCLIAVGLVMGTTGIAIWMPQFVRAFGLSTVQTGFVTAIPSAFMALAMILVGRHADRTGERVWHAAGPFLVSAVGFVLAALSTDPLMGLVGLTIGAAGIGGASPNIWIFPTTLLTGAAAAAGIALINSAGSTGGFFGPSIIGWVRDATGGFSGAQLVLAGVMAVTATAILILGRSMREMMQRPAAPLSATPREVRS</sequence>
<keyword evidence="3 6" id="KW-0812">Transmembrane</keyword>
<keyword evidence="5 6" id="KW-0472">Membrane</keyword>
<dbReference type="SUPFAM" id="SSF103473">
    <property type="entry name" value="MFS general substrate transporter"/>
    <property type="match status" value="1"/>
</dbReference>
<evidence type="ECO:0000256" key="6">
    <source>
        <dbReference type="SAM" id="Phobius"/>
    </source>
</evidence>
<evidence type="ECO:0000259" key="7">
    <source>
        <dbReference type="PROSITE" id="PS50850"/>
    </source>
</evidence>
<dbReference type="InterPro" id="IPR011701">
    <property type="entry name" value="MFS"/>
</dbReference>
<feature type="transmembrane region" description="Helical" evidence="6">
    <location>
        <begin position="305"/>
        <end position="326"/>
    </location>
</feature>
<evidence type="ECO:0000256" key="2">
    <source>
        <dbReference type="ARBA" id="ARBA00022448"/>
    </source>
</evidence>
<feature type="transmembrane region" description="Helical" evidence="6">
    <location>
        <begin position="332"/>
        <end position="357"/>
    </location>
</feature>
<feature type="transmembrane region" description="Helical" evidence="6">
    <location>
        <begin position="206"/>
        <end position="225"/>
    </location>
</feature>
<dbReference type="InterPro" id="IPR036259">
    <property type="entry name" value="MFS_trans_sf"/>
</dbReference>
<dbReference type="PANTHER" id="PTHR43791">
    <property type="entry name" value="PERMEASE-RELATED"/>
    <property type="match status" value="1"/>
</dbReference>
<feature type="transmembrane region" description="Helical" evidence="6">
    <location>
        <begin position="423"/>
        <end position="448"/>
    </location>
</feature>
<comment type="caution">
    <text evidence="8">The sequence shown here is derived from an EMBL/GenBank/DDBJ whole genome shotgun (WGS) entry which is preliminary data.</text>
</comment>
<feature type="transmembrane region" description="Helical" evidence="6">
    <location>
        <begin position="460"/>
        <end position="479"/>
    </location>
</feature>
<keyword evidence="2" id="KW-0813">Transport</keyword>
<comment type="subcellular location">
    <subcellularLocation>
        <location evidence="1">Membrane</location>
        <topology evidence="1">Multi-pass membrane protein</topology>
    </subcellularLocation>
</comment>
<feature type="transmembrane region" description="Helical" evidence="6">
    <location>
        <begin position="237"/>
        <end position="259"/>
    </location>
</feature>
<proteinExistence type="predicted"/>
<dbReference type="Gene3D" id="1.20.1250.20">
    <property type="entry name" value="MFS general substrate transporter like domains"/>
    <property type="match status" value="2"/>
</dbReference>
<evidence type="ECO:0000256" key="1">
    <source>
        <dbReference type="ARBA" id="ARBA00004141"/>
    </source>
</evidence>
<evidence type="ECO:0000256" key="4">
    <source>
        <dbReference type="ARBA" id="ARBA00022989"/>
    </source>
</evidence>
<evidence type="ECO:0000313" key="8">
    <source>
        <dbReference type="EMBL" id="MFC0407135.1"/>
    </source>
</evidence>
<feature type="transmembrane region" description="Helical" evidence="6">
    <location>
        <begin position="169"/>
        <end position="194"/>
    </location>
</feature>
<evidence type="ECO:0000313" key="9">
    <source>
        <dbReference type="Proteomes" id="UP001589865"/>
    </source>
</evidence>
<dbReference type="Proteomes" id="UP001589865">
    <property type="component" value="Unassembled WGS sequence"/>
</dbReference>
<gene>
    <name evidence="8" type="ORF">ACFFGY_02675</name>
</gene>
<evidence type="ECO:0000256" key="3">
    <source>
        <dbReference type="ARBA" id="ARBA00022692"/>
    </source>
</evidence>
<reference evidence="8 9" key="1">
    <citation type="submission" date="2024-09" db="EMBL/GenBank/DDBJ databases">
        <authorList>
            <person name="Sun Q."/>
            <person name="Mori K."/>
        </authorList>
    </citation>
    <scope>NUCLEOTIDE SEQUENCE [LARGE SCALE GENOMIC DNA]</scope>
    <source>
        <strain evidence="8 9">TBRC 5777</strain>
    </source>
</reference>
<dbReference type="InterPro" id="IPR020846">
    <property type="entry name" value="MFS_dom"/>
</dbReference>
<protein>
    <submittedName>
        <fullName evidence="8">MFS transporter</fullName>
    </submittedName>
</protein>
<feature type="transmembrane region" description="Helical" evidence="6">
    <location>
        <begin position="107"/>
        <end position="127"/>
    </location>
</feature>
<feature type="domain" description="Major facilitator superfamily (MFS) profile" evidence="7">
    <location>
        <begin position="78"/>
        <end position="484"/>
    </location>
</feature>
<evidence type="ECO:0000256" key="5">
    <source>
        <dbReference type="ARBA" id="ARBA00023136"/>
    </source>
</evidence>
<feature type="transmembrane region" description="Helical" evidence="6">
    <location>
        <begin position="394"/>
        <end position="416"/>
    </location>
</feature>
<dbReference type="Pfam" id="PF07690">
    <property type="entry name" value="MFS_1"/>
    <property type="match status" value="1"/>
</dbReference>
<dbReference type="PANTHER" id="PTHR43791:SF36">
    <property type="entry name" value="TRANSPORTER, PUTATIVE (AFU_ORTHOLOGUE AFUA_6G08340)-RELATED"/>
    <property type="match status" value="1"/>
</dbReference>
<name>A0ABV6JNW3_9PROT</name>
<dbReference type="CDD" id="cd17319">
    <property type="entry name" value="MFS_ExuT_GudP_like"/>
    <property type="match status" value="1"/>
</dbReference>
<feature type="transmembrane region" description="Helical" evidence="6">
    <location>
        <begin position="139"/>
        <end position="163"/>
    </location>
</feature>
<feature type="transmembrane region" description="Helical" evidence="6">
    <location>
        <begin position="78"/>
        <end position="101"/>
    </location>
</feature>
<feature type="transmembrane region" description="Helical" evidence="6">
    <location>
        <begin position="369"/>
        <end position="388"/>
    </location>
</feature>
<keyword evidence="9" id="KW-1185">Reference proteome</keyword>
<dbReference type="EMBL" id="JBHLUN010000002">
    <property type="protein sequence ID" value="MFC0407135.1"/>
    <property type="molecule type" value="Genomic_DNA"/>
</dbReference>